<organism evidence="2 3">
    <name type="scientific">Candidatus Daviesbacteria bacterium RIFCSPLOWO2_01_FULL_40_24</name>
    <dbReference type="NCBI Taxonomy" id="1797787"/>
    <lineage>
        <taxon>Bacteria</taxon>
        <taxon>Candidatus Daviesiibacteriota</taxon>
    </lineage>
</organism>
<evidence type="ECO:0000313" key="2">
    <source>
        <dbReference type="EMBL" id="OGE65234.1"/>
    </source>
</evidence>
<reference evidence="2 3" key="1">
    <citation type="journal article" date="2016" name="Nat. Commun.">
        <title>Thousands of microbial genomes shed light on interconnected biogeochemical processes in an aquifer system.</title>
        <authorList>
            <person name="Anantharaman K."/>
            <person name="Brown C.T."/>
            <person name="Hug L.A."/>
            <person name="Sharon I."/>
            <person name="Castelle C.J."/>
            <person name="Probst A.J."/>
            <person name="Thomas B.C."/>
            <person name="Singh A."/>
            <person name="Wilkins M.J."/>
            <person name="Karaoz U."/>
            <person name="Brodie E.L."/>
            <person name="Williams K.H."/>
            <person name="Hubbard S.S."/>
            <person name="Banfield J.F."/>
        </authorList>
    </citation>
    <scope>NUCLEOTIDE SEQUENCE [LARGE SCALE GENOMIC DNA]</scope>
</reference>
<feature type="region of interest" description="Disordered" evidence="1">
    <location>
        <begin position="1"/>
        <end position="21"/>
    </location>
</feature>
<dbReference type="AlphaFoldDB" id="A0A1F5MIP2"/>
<gene>
    <name evidence="2" type="ORF">A3B49_02275</name>
</gene>
<proteinExistence type="predicted"/>
<evidence type="ECO:0000256" key="1">
    <source>
        <dbReference type="SAM" id="MobiDB-lite"/>
    </source>
</evidence>
<name>A0A1F5MIP2_9BACT</name>
<sequence length="366" mass="40928">MEPEGGEKPIPKRVEEPNLTDGAKHCYTESFRKVGYQDFSTNRLTSSDLKQLNTRIDQLVAAGDSRVGHLLELREFLNINQILFSELSHGTSSDVLGSVLQRGLHPRNTALPLLDQETQHIGEGVRGNFNRRFVKKATEIYMGIGQGGLGTAIAYAEMTGNPDWNYARLSEEYLQGIQTEYEKNLTDVGQRDWEAKLILEDRLVAINKALARYQRGIEPDFPIVLGVAKNGVVGVSPKDPALRFIASYRQGGSYLKTEGGFDSEVAVTIDPADDTRSIYTIATPTQYKVAVETIIQSAGRSNIQVISFEALRLLSELGYTRIGEGYNQAVEYLKYIIYKNSRYIERAVDEFEKGVPPFDYSTLEEP</sequence>
<dbReference type="EMBL" id="MFDO01000021">
    <property type="protein sequence ID" value="OGE65234.1"/>
    <property type="molecule type" value="Genomic_DNA"/>
</dbReference>
<dbReference type="Proteomes" id="UP000178017">
    <property type="component" value="Unassembled WGS sequence"/>
</dbReference>
<accession>A0A1F5MIP2</accession>
<protein>
    <submittedName>
        <fullName evidence="2">Uncharacterized protein</fullName>
    </submittedName>
</protein>
<evidence type="ECO:0000313" key="3">
    <source>
        <dbReference type="Proteomes" id="UP000178017"/>
    </source>
</evidence>
<comment type="caution">
    <text evidence="2">The sequence shown here is derived from an EMBL/GenBank/DDBJ whole genome shotgun (WGS) entry which is preliminary data.</text>
</comment>